<feature type="transmembrane region" description="Helical" evidence="8">
    <location>
        <begin position="342"/>
        <end position="359"/>
    </location>
</feature>
<keyword evidence="4 8" id="KW-0812">Transmembrane</keyword>
<comment type="subcellular location">
    <subcellularLocation>
        <location evidence="1">Cell membrane</location>
        <topology evidence="1">Multi-pass membrane protein</topology>
    </subcellularLocation>
</comment>
<dbReference type="Proteomes" id="UP000647980">
    <property type="component" value="Unassembled WGS sequence"/>
</dbReference>
<sequence length="482" mass="52163">MISFSNTKGWLKISSTNKKANLYIVGIVLAVLTFWMFAQSMINILPAMTADMDVSLGTLNISTSLTSLFSGLFIVVAGGLSDRSGRKKMTFFGLGLSILGSFLVIIAQGPSLLIIGRAIQGISAAFIMPATIALIKTAFNEADRQRALSYWSFGSWGGGGVATLAGGLVATYMDWRWIFIFSIIVALISMWILRDIEESKVNDYKKEPFDYIGFAIFIFLLLGVNIVITQGQEFGWFSPIIIGLMIVTLILAVLFFMYEKKRKFQFIDFNLFKSRPYTGAVTSNFLQNGIAATIVVANTYVQIARGFSAFETGLLTIGNIVALLIMIRVGERMLQKIGARKPMLWAIFIAAIGMSLAAMTFLPDILYVIVVFIGFLIAGIGIGMYATPSLDTSVVHISNDKVGVASGIYKMASSLGYSFGLAISTAVYGTVEAITSNIHLAASGGMFTALAFGAVSIWIVAKTMSPEEGLKTKPILATSKIN</sequence>
<dbReference type="Pfam" id="PF07690">
    <property type="entry name" value="MFS_1"/>
    <property type="match status" value="1"/>
</dbReference>
<dbReference type="PROSITE" id="PS50850">
    <property type="entry name" value="MFS"/>
    <property type="match status" value="1"/>
</dbReference>
<dbReference type="InterPro" id="IPR036259">
    <property type="entry name" value="MFS_trans_sf"/>
</dbReference>
<dbReference type="SUPFAM" id="SSF103473">
    <property type="entry name" value="MFS general substrate transporter"/>
    <property type="match status" value="2"/>
</dbReference>
<name>A0ABR9XYM3_9STAP</name>
<feature type="transmembrane region" description="Helical" evidence="8">
    <location>
        <begin position="147"/>
        <end position="169"/>
    </location>
</feature>
<keyword evidence="3" id="KW-0813">Transport</keyword>
<dbReference type="Gene3D" id="1.20.1250.20">
    <property type="entry name" value="MFS general substrate transporter like domains"/>
    <property type="match status" value="1"/>
</dbReference>
<protein>
    <recommendedName>
        <fullName evidence="7">Quinolone resistance protein NorB</fullName>
    </recommendedName>
</protein>
<dbReference type="Gene3D" id="1.20.1720.10">
    <property type="entry name" value="Multidrug resistance protein D"/>
    <property type="match status" value="1"/>
</dbReference>
<feature type="transmembrane region" description="Helical" evidence="8">
    <location>
        <begin position="20"/>
        <end position="38"/>
    </location>
</feature>
<dbReference type="InterPro" id="IPR020846">
    <property type="entry name" value="MFS_dom"/>
</dbReference>
<proteinExistence type="inferred from homology"/>
<feature type="transmembrane region" description="Helical" evidence="8">
    <location>
        <begin position="307"/>
        <end position="330"/>
    </location>
</feature>
<feature type="transmembrane region" description="Helical" evidence="8">
    <location>
        <begin position="209"/>
        <end position="228"/>
    </location>
</feature>
<evidence type="ECO:0000259" key="9">
    <source>
        <dbReference type="PROSITE" id="PS50850"/>
    </source>
</evidence>
<feature type="transmembrane region" description="Helical" evidence="8">
    <location>
        <begin position="279"/>
        <end position="301"/>
    </location>
</feature>
<dbReference type="CDD" id="cd17321">
    <property type="entry name" value="MFS_MMR_MDR_like"/>
    <property type="match status" value="1"/>
</dbReference>
<reference evidence="10 11" key="1">
    <citation type="submission" date="2020-10" db="EMBL/GenBank/DDBJ databases">
        <title>Mouse Oral microbiota.</title>
        <authorList>
            <person name="Joseph S."/>
            <person name="Aduse-Opoku J."/>
        </authorList>
    </citation>
    <scope>NUCLEOTIDE SEQUENCE [LARGE SCALE GENOMIC DNA]</scope>
    <source>
        <strain evidence="10 11">19428wE5_W307</strain>
    </source>
</reference>
<evidence type="ECO:0000256" key="1">
    <source>
        <dbReference type="ARBA" id="ARBA00004651"/>
    </source>
</evidence>
<feature type="transmembrane region" description="Helical" evidence="8">
    <location>
        <begin position="58"/>
        <end position="77"/>
    </location>
</feature>
<keyword evidence="6 8" id="KW-0472">Membrane</keyword>
<evidence type="ECO:0000256" key="6">
    <source>
        <dbReference type="ARBA" id="ARBA00023136"/>
    </source>
</evidence>
<gene>
    <name evidence="10" type="ORF">IR135_06125</name>
</gene>
<dbReference type="InterPro" id="IPR011701">
    <property type="entry name" value="MFS"/>
</dbReference>
<comment type="caution">
    <text evidence="10">The sequence shown here is derived from an EMBL/GenBank/DDBJ whole genome shotgun (WGS) entry which is preliminary data.</text>
</comment>
<accession>A0ABR9XYM3</accession>
<keyword evidence="11" id="KW-1185">Reference proteome</keyword>
<feature type="transmembrane region" description="Helical" evidence="8">
    <location>
        <begin position="365"/>
        <end position="386"/>
    </location>
</feature>
<comment type="similarity">
    <text evidence="2">Belongs to the major facilitator superfamily. TCR/Tet family.</text>
</comment>
<feature type="transmembrane region" description="Helical" evidence="8">
    <location>
        <begin position="440"/>
        <end position="461"/>
    </location>
</feature>
<feature type="transmembrane region" description="Helical" evidence="8">
    <location>
        <begin position="175"/>
        <end position="193"/>
    </location>
</feature>
<dbReference type="EMBL" id="JADGLW010000003">
    <property type="protein sequence ID" value="MBF0753840.1"/>
    <property type="molecule type" value="Genomic_DNA"/>
</dbReference>
<evidence type="ECO:0000256" key="2">
    <source>
        <dbReference type="ARBA" id="ARBA00007520"/>
    </source>
</evidence>
<evidence type="ECO:0000256" key="5">
    <source>
        <dbReference type="ARBA" id="ARBA00022989"/>
    </source>
</evidence>
<evidence type="ECO:0000256" key="8">
    <source>
        <dbReference type="SAM" id="Phobius"/>
    </source>
</evidence>
<organism evidence="10 11">
    <name type="scientific">Jeotgalicoccus nanhaiensis</name>
    <dbReference type="NCBI Taxonomy" id="568603"/>
    <lineage>
        <taxon>Bacteria</taxon>
        <taxon>Bacillati</taxon>
        <taxon>Bacillota</taxon>
        <taxon>Bacilli</taxon>
        <taxon>Bacillales</taxon>
        <taxon>Staphylococcaceae</taxon>
        <taxon>Jeotgalicoccus</taxon>
    </lineage>
</organism>
<dbReference type="PANTHER" id="PTHR42718:SF9">
    <property type="entry name" value="MAJOR FACILITATOR SUPERFAMILY MULTIDRUG TRANSPORTER MFSC"/>
    <property type="match status" value="1"/>
</dbReference>
<evidence type="ECO:0000256" key="3">
    <source>
        <dbReference type="ARBA" id="ARBA00022448"/>
    </source>
</evidence>
<evidence type="ECO:0000313" key="10">
    <source>
        <dbReference type="EMBL" id="MBF0753840.1"/>
    </source>
</evidence>
<evidence type="ECO:0000256" key="4">
    <source>
        <dbReference type="ARBA" id="ARBA00022692"/>
    </source>
</evidence>
<feature type="transmembrane region" description="Helical" evidence="8">
    <location>
        <begin position="234"/>
        <end position="258"/>
    </location>
</feature>
<feature type="transmembrane region" description="Helical" evidence="8">
    <location>
        <begin position="89"/>
        <end position="108"/>
    </location>
</feature>
<feature type="domain" description="Major facilitator superfamily (MFS) profile" evidence="9">
    <location>
        <begin position="19"/>
        <end position="469"/>
    </location>
</feature>
<feature type="transmembrane region" description="Helical" evidence="8">
    <location>
        <begin position="114"/>
        <end position="135"/>
    </location>
</feature>
<evidence type="ECO:0000313" key="11">
    <source>
        <dbReference type="Proteomes" id="UP000647980"/>
    </source>
</evidence>
<dbReference type="PANTHER" id="PTHR42718">
    <property type="entry name" value="MAJOR FACILITATOR SUPERFAMILY MULTIDRUG TRANSPORTER MFSC"/>
    <property type="match status" value="1"/>
</dbReference>
<evidence type="ECO:0000256" key="7">
    <source>
        <dbReference type="ARBA" id="ARBA00040594"/>
    </source>
</evidence>
<feature type="transmembrane region" description="Helical" evidence="8">
    <location>
        <begin position="407"/>
        <end position="428"/>
    </location>
</feature>
<keyword evidence="5 8" id="KW-1133">Transmembrane helix</keyword>